<dbReference type="EMBL" id="CAJNOG010004034">
    <property type="protein sequence ID" value="CAF1538088.1"/>
    <property type="molecule type" value="Genomic_DNA"/>
</dbReference>
<evidence type="ECO:0000313" key="2">
    <source>
        <dbReference type="EMBL" id="CAF4300496.1"/>
    </source>
</evidence>
<organism evidence="2 3">
    <name type="scientific">Adineta steineri</name>
    <dbReference type="NCBI Taxonomy" id="433720"/>
    <lineage>
        <taxon>Eukaryota</taxon>
        <taxon>Metazoa</taxon>
        <taxon>Spiralia</taxon>
        <taxon>Gnathifera</taxon>
        <taxon>Rotifera</taxon>
        <taxon>Eurotatoria</taxon>
        <taxon>Bdelloidea</taxon>
        <taxon>Adinetida</taxon>
        <taxon>Adinetidae</taxon>
        <taxon>Adineta</taxon>
    </lineage>
</organism>
<evidence type="ECO:0000313" key="3">
    <source>
        <dbReference type="Proteomes" id="UP000663844"/>
    </source>
</evidence>
<comment type="caution">
    <text evidence="2">The sequence shown here is derived from an EMBL/GenBank/DDBJ whole genome shotgun (WGS) entry which is preliminary data.</text>
</comment>
<protein>
    <submittedName>
        <fullName evidence="2">Uncharacterized protein</fullName>
    </submittedName>
</protein>
<dbReference type="AlphaFoldDB" id="A0A820I255"/>
<dbReference type="Proteomes" id="UP000663845">
    <property type="component" value="Unassembled WGS sequence"/>
</dbReference>
<dbReference type="Proteomes" id="UP000663844">
    <property type="component" value="Unassembled WGS sequence"/>
</dbReference>
<dbReference type="EMBL" id="CAJOAZ010016052">
    <property type="protein sequence ID" value="CAF4300496.1"/>
    <property type="molecule type" value="Genomic_DNA"/>
</dbReference>
<proteinExistence type="predicted"/>
<evidence type="ECO:0000313" key="1">
    <source>
        <dbReference type="EMBL" id="CAF1538088.1"/>
    </source>
</evidence>
<feature type="non-terminal residue" evidence="2">
    <location>
        <position position="110"/>
    </location>
</feature>
<sequence length="110" mass="13036">MANLLHDSEEQRFVDRIRCVTYREIRDELIARTGDSIITRPWISEKLRRSEDWIRRNWNKSIEECYTQFGSGRPEILSQDSKDIITSASGIKNSSCRKVTREIFRKTGQR</sequence>
<name>A0A820I255_9BILA</name>
<accession>A0A820I255</accession>
<reference evidence="2" key="1">
    <citation type="submission" date="2021-02" db="EMBL/GenBank/DDBJ databases">
        <authorList>
            <person name="Nowell W R."/>
        </authorList>
    </citation>
    <scope>NUCLEOTIDE SEQUENCE</scope>
</reference>
<gene>
    <name evidence="1" type="ORF">JYZ213_LOCUS45537</name>
    <name evidence="2" type="ORF">OXD698_LOCUS46068</name>
</gene>